<dbReference type="EMBL" id="KZ678133">
    <property type="protein sequence ID" value="PSN69210.1"/>
    <property type="molecule type" value="Genomic_DNA"/>
</dbReference>
<dbReference type="PANTHER" id="PTHR28154">
    <property type="entry name" value="CELL WALL SYNTHESIS PROTEIN KNH1-RELATED"/>
    <property type="match status" value="1"/>
</dbReference>
<dbReference type="AlphaFoldDB" id="A0A2T2NUY9"/>
<dbReference type="Proteomes" id="UP000240883">
    <property type="component" value="Unassembled WGS sequence"/>
</dbReference>
<dbReference type="GO" id="GO:0042546">
    <property type="term" value="P:cell wall biogenesis"/>
    <property type="evidence" value="ECO:0007669"/>
    <property type="project" value="InterPro"/>
</dbReference>
<dbReference type="Pfam" id="PF10342">
    <property type="entry name" value="Kre9_KNH"/>
    <property type="match status" value="1"/>
</dbReference>
<gene>
    <name evidence="5" type="ORF">BS50DRAFT_521601</name>
</gene>
<dbReference type="InterPro" id="IPR008659">
    <property type="entry name" value="Kre9/Knh1_C"/>
</dbReference>
<dbReference type="STRING" id="1448308.A0A2T2NUY9"/>
<evidence type="ECO:0000259" key="4">
    <source>
        <dbReference type="Pfam" id="PF10342"/>
    </source>
</evidence>
<evidence type="ECO:0000313" key="5">
    <source>
        <dbReference type="EMBL" id="PSN69210.1"/>
    </source>
</evidence>
<dbReference type="Pfam" id="PF05390">
    <property type="entry name" value="Kre9_KNH1_C"/>
    <property type="match status" value="1"/>
</dbReference>
<name>A0A2T2NUY9_CORCC</name>
<dbReference type="PANTHER" id="PTHR28154:SF1">
    <property type="entry name" value="CELL WALL SYNTHESIS PROTEIN KNH1-RELATED"/>
    <property type="match status" value="1"/>
</dbReference>
<evidence type="ECO:0000256" key="1">
    <source>
        <dbReference type="ARBA" id="ARBA00022729"/>
    </source>
</evidence>
<feature type="domain" description="Yeast cell wall synthesis Kre9/Knh1 C-terminal" evidence="3">
    <location>
        <begin position="169"/>
        <end position="248"/>
    </location>
</feature>
<protein>
    <submittedName>
        <fullName evidence="5">Uncharacterized protein</fullName>
    </submittedName>
</protein>
<accession>A0A2T2NUY9</accession>
<evidence type="ECO:0000256" key="2">
    <source>
        <dbReference type="SAM" id="SignalP"/>
    </source>
</evidence>
<feature type="chain" id="PRO_5015499231" evidence="2">
    <location>
        <begin position="21"/>
        <end position="259"/>
    </location>
</feature>
<proteinExistence type="predicted"/>
<dbReference type="OrthoDB" id="2432613at2759"/>
<dbReference type="GO" id="GO:0031505">
    <property type="term" value="P:fungal-type cell wall organization"/>
    <property type="evidence" value="ECO:0007669"/>
    <property type="project" value="TreeGrafter"/>
</dbReference>
<dbReference type="GO" id="GO:0006078">
    <property type="term" value="P:(1-&gt;6)-beta-D-glucan biosynthetic process"/>
    <property type="evidence" value="ECO:0007669"/>
    <property type="project" value="InterPro"/>
</dbReference>
<sequence length="259" mass="27052">MAPVWLPLAAFVALTNLVGAIEFTSPKAGASVAGGSALEIEWKDGGDGPTAAELTTYQLFLCAGGNEPDTITQLYTITTAGTFGAGNKAQGVIPAGTAGDTPENAYFVKMEATAQAGGTYTVFSSRFSMTDMTGTMPAAVTEAMKDVDGTDGPAAIDGTTQAAADPAADEYDVDYTMQTGLTRYAPMQPLPPTKITKKTATPLHPTSAFTIATTHLKPPKQQTTVTQSRSYSFTSVENTVAAASHATDDMAKFLNRWRD</sequence>
<reference evidence="5 6" key="1">
    <citation type="journal article" date="2018" name="Front. Microbiol.">
        <title>Genome-Wide Analysis of Corynespora cassiicola Leaf Fall Disease Putative Effectors.</title>
        <authorList>
            <person name="Lopez D."/>
            <person name="Ribeiro S."/>
            <person name="Label P."/>
            <person name="Fumanal B."/>
            <person name="Venisse J.S."/>
            <person name="Kohler A."/>
            <person name="de Oliveira R.R."/>
            <person name="Labutti K."/>
            <person name="Lipzen A."/>
            <person name="Lail K."/>
            <person name="Bauer D."/>
            <person name="Ohm R.A."/>
            <person name="Barry K.W."/>
            <person name="Spatafora J."/>
            <person name="Grigoriev I.V."/>
            <person name="Martin F.M."/>
            <person name="Pujade-Renaud V."/>
        </authorList>
    </citation>
    <scope>NUCLEOTIDE SEQUENCE [LARGE SCALE GENOMIC DNA]</scope>
    <source>
        <strain evidence="5 6">Philippines</strain>
    </source>
</reference>
<evidence type="ECO:0000313" key="6">
    <source>
        <dbReference type="Proteomes" id="UP000240883"/>
    </source>
</evidence>
<dbReference type="InterPro" id="IPR018466">
    <property type="entry name" value="Kre9/Knh1-like_N"/>
</dbReference>
<feature type="signal peptide" evidence="2">
    <location>
        <begin position="1"/>
        <end position="20"/>
    </location>
</feature>
<evidence type="ECO:0000259" key="3">
    <source>
        <dbReference type="Pfam" id="PF05390"/>
    </source>
</evidence>
<organism evidence="5 6">
    <name type="scientific">Corynespora cassiicola Philippines</name>
    <dbReference type="NCBI Taxonomy" id="1448308"/>
    <lineage>
        <taxon>Eukaryota</taxon>
        <taxon>Fungi</taxon>
        <taxon>Dikarya</taxon>
        <taxon>Ascomycota</taxon>
        <taxon>Pezizomycotina</taxon>
        <taxon>Dothideomycetes</taxon>
        <taxon>Pleosporomycetidae</taxon>
        <taxon>Pleosporales</taxon>
        <taxon>Corynesporascaceae</taxon>
        <taxon>Corynespora</taxon>
    </lineage>
</organism>
<dbReference type="GO" id="GO:0005576">
    <property type="term" value="C:extracellular region"/>
    <property type="evidence" value="ECO:0007669"/>
    <property type="project" value="TreeGrafter"/>
</dbReference>
<keyword evidence="6" id="KW-1185">Reference proteome</keyword>
<feature type="domain" description="Yeast cell wall synthesis Kre9/Knh1-like N-terminal" evidence="4">
    <location>
        <begin position="25"/>
        <end position="128"/>
    </location>
</feature>
<dbReference type="InterPro" id="IPR045328">
    <property type="entry name" value="Kre9/Knh1"/>
</dbReference>
<keyword evidence="1 2" id="KW-0732">Signal</keyword>